<dbReference type="GO" id="GO:0009897">
    <property type="term" value="C:external side of plasma membrane"/>
    <property type="evidence" value="ECO:0007669"/>
    <property type="project" value="TreeGrafter"/>
</dbReference>
<name>A0A914GRC7_GLORO</name>
<feature type="region of interest" description="Disordered" evidence="2">
    <location>
        <begin position="581"/>
        <end position="601"/>
    </location>
</feature>
<dbReference type="InterPro" id="IPR003599">
    <property type="entry name" value="Ig_sub"/>
</dbReference>
<evidence type="ECO:0000313" key="5">
    <source>
        <dbReference type="WBParaSite" id="Gr19_v10_g1059.t1"/>
    </source>
</evidence>
<dbReference type="Gene3D" id="2.60.40.10">
    <property type="entry name" value="Immunoglobulins"/>
    <property type="match status" value="3"/>
</dbReference>
<reference evidence="5" key="1">
    <citation type="submission" date="2022-11" db="UniProtKB">
        <authorList>
            <consortium name="WormBaseParasite"/>
        </authorList>
    </citation>
    <scope>IDENTIFICATION</scope>
</reference>
<organism evidence="4 5">
    <name type="scientific">Globodera rostochiensis</name>
    <name type="common">Golden nematode worm</name>
    <name type="synonym">Heterodera rostochiensis</name>
    <dbReference type="NCBI Taxonomy" id="31243"/>
    <lineage>
        <taxon>Eukaryota</taxon>
        <taxon>Metazoa</taxon>
        <taxon>Ecdysozoa</taxon>
        <taxon>Nematoda</taxon>
        <taxon>Chromadorea</taxon>
        <taxon>Rhabditida</taxon>
        <taxon>Tylenchina</taxon>
        <taxon>Tylenchomorpha</taxon>
        <taxon>Tylenchoidea</taxon>
        <taxon>Heteroderidae</taxon>
        <taxon>Heteroderinae</taxon>
        <taxon>Globodera</taxon>
    </lineage>
</organism>
<feature type="compositionally biased region" description="Acidic residues" evidence="2">
    <location>
        <begin position="1286"/>
        <end position="1297"/>
    </location>
</feature>
<dbReference type="SMART" id="SM00409">
    <property type="entry name" value="IG"/>
    <property type="match status" value="3"/>
</dbReference>
<feature type="region of interest" description="Disordered" evidence="2">
    <location>
        <begin position="206"/>
        <end position="237"/>
    </location>
</feature>
<feature type="region of interest" description="Disordered" evidence="2">
    <location>
        <begin position="1284"/>
        <end position="1304"/>
    </location>
</feature>
<dbReference type="PROSITE" id="PS50835">
    <property type="entry name" value="IG_LIKE"/>
    <property type="match status" value="2"/>
</dbReference>
<dbReference type="InterPro" id="IPR007110">
    <property type="entry name" value="Ig-like_dom"/>
</dbReference>
<sequence length="1907" mass="217392">MKRFSENSFFQKFLKERRHETTTTTTTEYKKYSNSHHEEFSSSNGQKEEHFYGRNGNSKSLHFTQSLQDAFQSNSPEDDHRLSKEFPPLQREPRHYQPRNIREEQKELSEHFDGDTFIQSQQQKLFEFREQFNNGNIDRAQQHQQRLNVNPKDAQAVPATQPTAEGRHFRTMAMKRTTERQQQFVERRWQHMSMPPLERHRLLQAQQQTPHDLQADAAERRRERGSSRGFSPFPVFGPFMTNSNSTAAAAAAMPPTPPRQHSMPPQQTCAGAKRTSVPPPSDEMSMSMTTSQYKIVYDQPQHPAPMAASSSGDEWQSAYEFLPQSTKHFATLPPKTAPKPQHLSNSANFVTFAPSPTVENVQCTFNLNKLNAYSRQLATKCIWPMRDSQMFQSVVSVGDPTKVQQLLNESTTLSERQANDEVRKFMGASGTISPPAQLHISQEAQSRQSVKVEFNGPVHFVHTTNLNVSTNNRDNKTPLAEPIERKNGQLDDIQRDKMTISPPVERYIDSVCDFGPIFAEIGQTLKTQNQNYTLTPTGNFRKVEQTKQHNNKDNNNNNNDHVEHKSPEKTAAFTYRIQSAEQQKPFTRRRPSSHELEAQQPAGNVPYLVESTSQCHFARVSAITQEWRLARVPDERAECAVVVTARRQMCRSKDLFARIPNVEMPAYHQNSLCRRPSANYSEKWAQNSASSYQHQTYQSTTNKTTVSPPQCHQKYNCASIEACRWRRHDDAEDALRSALTDVQREQAAARAYSKRCQCAEAERIERAILTISEGLRRPLVSVSKAQAEVKEELLRVRLAQLILNLDPDNDSQHVPRPSADKQMPHGFLTQDYKEALRAPIALLRQKLRLLEHRLVHEDADGIGTELRQISATPPLLRSEEQRRRQETLSVRNGEIARMTPLIGILQHKLSALDGACTRRVHTEQMPQQQQQQFNYRIVENESRPTLYAERKTVHELLKRISGEIETIHELCRRDEVRDRLDAVLGVLKRVAASVDQITATLDGTSGSDAQRRTAQADQMEQQQSAQLEQHFAFEMEDRTRCSPSKLEQAIERREAEKASQIQNKKRTEQLMKEMMAMFRQQQQNQKQFQCQQNQNQQQQSSSTWKNQTLLAQQRLPPTVNRQWVHAVELSAYFARHPTVVAHRVQAIVLTAPGAEPNFVGPAHPTRLQQCAIDLHATQAKGADGMGSEKGTGGKERAYDRMKKRRFDQTPRIIRQQTMPNTLQYDEDVDHIPAFKIGACPPSYLPRDEMPKRQTQSFQQLLEVPTRAQQHKFLQLHQQQHYLCSSQDEEAEEDDDDMTASSTSALDSSSLNVPILFRKKLSMCSEPVRETAILTDEEESQEESITEVFFLRRRRKHAMLNAVIYPETKVRLRASLRHGNNFEVVVERVSDCGRDSVVMVSEEFIDKRVLIRSGAPVRHSTVMEEMESSDEGFPTSSPGMLVDAHTKMAISISARSDRDSVHAFLEQIPCGQIGLKVQAPSTPSPTMAPDQRSGQSVGMANSLEWRDSVFRDIKVSEGVADLENSSRSLRSSRRSSQKSLLMIHDGMEEVEDIPAYVIKMGSTASITCELNNDCVELNSKIEWFRGQNEQIVPLGNKFERIREDWTELLVISDVQPEDGQLYSVKINGELYPVAYLIVEEHRDDDEMEGSTPSGQTVVGLWPEPQFLTAPQTQFVLQCETAIISVQMNRANLNVIWHKDGQLLDAKSDEKCADGRPRIWMESTTTGWYRIIVNDVQFSDQGYYFAQLAERQTNVQLIVEERIDEREVQVSSAETDDEELGDYLVPLGSTATIACELENVSFGYELHWQRNHKDLDDRIASGDGKFEHVVNKTKHYLIIHNAQPDDSGVYCVRLGDAMFKVAQITISGEFGQQNLSGSRLRRISSQSLNRLEKDAQTKAKQKAKSPQRG</sequence>
<dbReference type="GO" id="GO:0019815">
    <property type="term" value="C:B cell receptor complex"/>
    <property type="evidence" value="ECO:0007669"/>
    <property type="project" value="TreeGrafter"/>
</dbReference>
<dbReference type="PANTHER" id="PTHR14334">
    <property type="entry name" value="B-CELL ANTIGEN RECEPTOR COMPLEX-ASSOCIATED PROTEIN"/>
    <property type="match status" value="1"/>
</dbReference>
<dbReference type="GO" id="GO:0050853">
    <property type="term" value="P:B cell receptor signaling pathway"/>
    <property type="evidence" value="ECO:0007669"/>
    <property type="project" value="TreeGrafter"/>
</dbReference>
<keyword evidence="4" id="KW-1185">Reference proteome</keyword>
<dbReference type="Proteomes" id="UP000887572">
    <property type="component" value="Unplaced"/>
</dbReference>
<feature type="compositionally biased region" description="Basic and acidic residues" evidence="2">
    <location>
        <begin position="28"/>
        <end position="52"/>
    </location>
</feature>
<feature type="region of interest" description="Disordered" evidence="2">
    <location>
        <begin position="1"/>
        <end position="60"/>
    </location>
</feature>
<feature type="region of interest" description="Disordered" evidence="2">
    <location>
        <begin position="249"/>
        <end position="286"/>
    </location>
</feature>
<proteinExistence type="predicted"/>
<protein>
    <submittedName>
        <fullName evidence="5">Ig-like domain-containing protein</fullName>
    </submittedName>
</protein>
<evidence type="ECO:0000313" key="4">
    <source>
        <dbReference type="Proteomes" id="UP000887572"/>
    </source>
</evidence>
<feature type="region of interest" description="Disordered" evidence="2">
    <location>
        <begin position="1887"/>
        <end position="1907"/>
    </location>
</feature>
<feature type="region of interest" description="Disordered" evidence="2">
    <location>
        <begin position="1001"/>
        <end position="1022"/>
    </location>
</feature>
<feature type="region of interest" description="Disordered" evidence="2">
    <location>
        <begin position="545"/>
        <end position="564"/>
    </location>
</feature>
<evidence type="ECO:0000259" key="3">
    <source>
        <dbReference type="PROSITE" id="PS50835"/>
    </source>
</evidence>
<keyword evidence="1" id="KW-0393">Immunoglobulin domain</keyword>
<dbReference type="PANTHER" id="PTHR14334:SF3">
    <property type="entry name" value="TRANSMEMBRANE AND IMMUNOGLOBULIN DOMAIN CONTAINING 2"/>
    <property type="match status" value="1"/>
</dbReference>
<dbReference type="WBParaSite" id="Gr19_v10_g1059.t1">
    <property type="protein sequence ID" value="Gr19_v10_g1059.t1"/>
    <property type="gene ID" value="Gr19_v10_g1059"/>
</dbReference>
<accession>A0A914GRC7</accession>
<feature type="domain" description="Ig-like" evidence="3">
    <location>
        <begin position="1786"/>
        <end position="1865"/>
    </location>
</feature>
<feature type="compositionally biased region" description="Basic residues" evidence="2">
    <location>
        <begin position="1897"/>
        <end position="1907"/>
    </location>
</feature>
<evidence type="ECO:0000256" key="1">
    <source>
        <dbReference type="ARBA" id="ARBA00023319"/>
    </source>
</evidence>
<feature type="compositionally biased region" description="Polar residues" evidence="2">
    <location>
        <begin position="1"/>
        <end position="10"/>
    </location>
</feature>
<dbReference type="InterPro" id="IPR036179">
    <property type="entry name" value="Ig-like_dom_sf"/>
</dbReference>
<feature type="compositionally biased region" description="Low complexity" evidence="2">
    <location>
        <begin position="1081"/>
        <end position="1099"/>
    </location>
</feature>
<dbReference type="CDD" id="cd00096">
    <property type="entry name" value="Ig"/>
    <property type="match status" value="1"/>
</dbReference>
<feature type="domain" description="Ig-like" evidence="3">
    <location>
        <begin position="1547"/>
        <end position="1626"/>
    </location>
</feature>
<dbReference type="InterPro" id="IPR013783">
    <property type="entry name" value="Ig-like_fold"/>
</dbReference>
<dbReference type="SUPFAM" id="SSF48726">
    <property type="entry name" value="Immunoglobulin"/>
    <property type="match status" value="3"/>
</dbReference>
<feature type="compositionally biased region" description="Basic and acidic residues" evidence="2">
    <location>
        <begin position="213"/>
        <end position="226"/>
    </location>
</feature>
<evidence type="ECO:0000256" key="2">
    <source>
        <dbReference type="SAM" id="MobiDB-lite"/>
    </source>
</evidence>
<feature type="region of interest" description="Disordered" evidence="2">
    <location>
        <begin position="1081"/>
        <end position="1104"/>
    </location>
</feature>